<feature type="repeat" description="Solcar" evidence="11">
    <location>
        <begin position="124"/>
        <end position="208"/>
    </location>
</feature>
<keyword evidence="2 10" id="KW-0813">Transport</keyword>
<evidence type="ECO:0000256" key="10">
    <source>
        <dbReference type="HAMAP-Rule" id="MF_03064"/>
    </source>
</evidence>
<evidence type="ECO:0000256" key="9">
    <source>
        <dbReference type="ARBA" id="ARBA00034060"/>
    </source>
</evidence>
<sequence length="322" mass="35683">MSANKDGKSTSHLMAGFIGGLTSAVTLQPFDLLKTRVQQSQTNSQLQSSSSKVAAKSLRTIIKEMPSLRNLWTGTLPSVLRTSIGSSLYLTSLNISRNYLAERKAANLSDSRDLKSSTSKLPKLAMYENLISGAAMRSLVGILTMPITVIKTRYESSLYNYTSLNQAARDIFRDHRFKGFFLGCGSTIVRDAPYAGLYVLMYEQLKVMIPKALKIDEGSQENKPNGTMKGNQGIDYYSIMVNSMSAMTAASTATLITTPFDTIKTRIQIEPQYYRNFFHASKLILTQEGVLVLFRGAGLRLVRKTLSAGIAWGVYEELLKFF</sequence>
<organism evidence="12 13">
    <name type="scientific">Saccharomycopsis crataegensis</name>
    <dbReference type="NCBI Taxonomy" id="43959"/>
    <lineage>
        <taxon>Eukaryota</taxon>
        <taxon>Fungi</taxon>
        <taxon>Dikarya</taxon>
        <taxon>Ascomycota</taxon>
        <taxon>Saccharomycotina</taxon>
        <taxon>Saccharomycetes</taxon>
        <taxon>Saccharomycopsidaceae</taxon>
        <taxon>Saccharomycopsis</taxon>
    </lineage>
</organism>
<dbReference type="Proteomes" id="UP001360560">
    <property type="component" value="Unassembled WGS sequence"/>
</dbReference>
<reference evidence="12 13" key="1">
    <citation type="journal article" date="2023" name="Elife">
        <title>Identification of key yeast species and microbe-microbe interactions impacting larval growth of Drosophila in the wild.</title>
        <authorList>
            <person name="Mure A."/>
            <person name="Sugiura Y."/>
            <person name="Maeda R."/>
            <person name="Honda K."/>
            <person name="Sakurai N."/>
            <person name="Takahashi Y."/>
            <person name="Watada M."/>
            <person name="Katoh T."/>
            <person name="Gotoh A."/>
            <person name="Gotoh Y."/>
            <person name="Taniguchi I."/>
            <person name="Nakamura K."/>
            <person name="Hayashi T."/>
            <person name="Katayama T."/>
            <person name="Uemura T."/>
            <person name="Hattori Y."/>
        </authorList>
    </citation>
    <scope>NUCLEOTIDE SEQUENCE [LARGE SCALE GENOMIC DNA]</scope>
    <source>
        <strain evidence="12 13">SC-9</strain>
    </source>
</reference>
<evidence type="ECO:0000256" key="1">
    <source>
        <dbReference type="ARBA" id="ARBA00004141"/>
    </source>
</evidence>
<dbReference type="HAMAP" id="MF_03064">
    <property type="entry name" value="SLC25A38"/>
    <property type="match status" value="1"/>
</dbReference>
<evidence type="ECO:0000256" key="5">
    <source>
        <dbReference type="ARBA" id="ARBA00022792"/>
    </source>
</evidence>
<dbReference type="PROSITE" id="PS50920">
    <property type="entry name" value="SOLCAR"/>
    <property type="match status" value="3"/>
</dbReference>
<comment type="subcellular location">
    <subcellularLocation>
        <location evidence="1">Membrane</location>
        <topology evidence="1">Multi-pass membrane protein</topology>
    </subcellularLocation>
    <subcellularLocation>
        <location evidence="10">Mitochondrion inner membrane</location>
        <topology evidence="10">Multi-pass membrane protein</topology>
    </subcellularLocation>
</comment>
<dbReference type="GeneID" id="90072890"/>
<dbReference type="SUPFAM" id="SSF103506">
    <property type="entry name" value="Mitochondrial carrier"/>
    <property type="match status" value="1"/>
</dbReference>
<keyword evidence="4 10" id="KW-0677">Repeat</keyword>
<accession>A0AAV5QJP8</accession>
<dbReference type="GO" id="GO:0015187">
    <property type="term" value="F:glycine transmembrane transporter activity"/>
    <property type="evidence" value="ECO:0007669"/>
    <property type="project" value="UniProtKB-UniRule"/>
</dbReference>
<feature type="repeat" description="Solcar" evidence="11">
    <location>
        <begin position="237"/>
        <end position="321"/>
    </location>
</feature>
<comment type="catalytic activity">
    <reaction evidence="9 10">
        <text>glycine(in) = glycine(out)</text>
        <dbReference type="Rhea" id="RHEA:70715"/>
        <dbReference type="ChEBI" id="CHEBI:57305"/>
    </reaction>
</comment>
<keyword evidence="6 10" id="KW-1133">Transmembrane helix</keyword>
<dbReference type="InterPro" id="IPR018108">
    <property type="entry name" value="MCP_transmembrane"/>
</dbReference>
<dbReference type="EMBL" id="BTFZ01000004">
    <property type="protein sequence ID" value="GMM34911.1"/>
    <property type="molecule type" value="Genomic_DNA"/>
</dbReference>
<dbReference type="RefSeq" id="XP_064851911.1">
    <property type="nucleotide sequence ID" value="XM_064995839.1"/>
</dbReference>
<evidence type="ECO:0000256" key="4">
    <source>
        <dbReference type="ARBA" id="ARBA00022737"/>
    </source>
</evidence>
<dbReference type="PANTHER" id="PTHR46181">
    <property type="entry name" value="MITOCHONDRIAL GLYCINE TRANSPORTER"/>
    <property type="match status" value="1"/>
</dbReference>
<keyword evidence="8 10" id="KW-0472">Membrane</keyword>
<evidence type="ECO:0000256" key="6">
    <source>
        <dbReference type="ARBA" id="ARBA00022989"/>
    </source>
</evidence>
<evidence type="ECO:0000256" key="8">
    <source>
        <dbReference type="ARBA" id="ARBA00023136"/>
    </source>
</evidence>
<dbReference type="AlphaFoldDB" id="A0AAV5QJP8"/>
<dbReference type="InterPro" id="IPR030847">
    <property type="entry name" value="Hem25/SLC25A38"/>
</dbReference>
<evidence type="ECO:0000313" key="13">
    <source>
        <dbReference type="Proteomes" id="UP001360560"/>
    </source>
</evidence>
<comment type="caution">
    <text evidence="12">The sequence shown here is derived from an EMBL/GenBank/DDBJ whole genome shotgun (WGS) entry which is preliminary data.</text>
</comment>
<evidence type="ECO:0000256" key="2">
    <source>
        <dbReference type="ARBA" id="ARBA00022448"/>
    </source>
</evidence>
<dbReference type="Pfam" id="PF00153">
    <property type="entry name" value="Mito_carr"/>
    <property type="match status" value="3"/>
</dbReference>
<evidence type="ECO:0000256" key="11">
    <source>
        <dbReference type="PROSITE-ProRule" id="PRU00282"/>
    </source>
</evidence>
<dbReference type="Gene3D" id="1.50.40.10">
    <property type="entry name" value="Mitochondrial carrier domain"/>
    <property type="match status" value="1"/>
</dbReference>
<dbReference type="InterPro" id="IPR023395">
    <property type="entry name" value="MCP_dom_sf"/>
</dbReference>
<dbReference type="GO" id="GO:1904983">
    <property type="term" value="P:glycine import into mitochondrion"/>
    <property type="evidence" value="ECO:0007669"/>
    <property type="project" value="UniProtKB-UniRule"/>
</dbReference>
<keyword evidence="3 10" id="KW-0812">Transmembrane</keyword>
<name>A0AAV5QJP8_9ASCO</name>
<gene>
    <name evidence="12" type="ORF">DASC09_022360</name>
</gene>
<evidence type="ECO:0000256" key="7">
    <source>
        <dbReference type="ARBA" id="ARBA00023128"/>
    </source>
</evidence>
<evidence type="ECO:0000256" key="3">
    <source>
        <dbReference type="ARBA" id="ARBA00022692"/>
    </source>
</evidence>
<protein>
    <recommendedName>
        <fullName evidence="10">Mitochondrial glycine transporter</fullName>
    </recommendedName>
    <alternativeName>
        <fullName evidence="10">Solute carrier family 25 member 38 homolog</fullName>
    </alternativeName>
</protein>
<keyword evidence="13" id="KW-1185">Reference proteome</keyword>
<comment type="function">
    <text evidence="10">Mitochondrial glycine transporter that imports glycine into the mitochondrial matrix. Plays an important role in providing glycine for the first enzymatic step in heme biosynthesis, the condensation of glycine with succinyl-CoA to produce 5-aminolevulinate (ALA) in the miochondrial matrix.</text>
</comment>
<dbReference type="GO" id="GO:0005743">
    <property type="term" value="C:mitochondrial inner membrane"/>
    <property type="evidence" value="ECO:0007669"/>
    <property type="project" value="UniProtKB-SubCell"/>
</dbReference>
<comment type="similarity">
    <text evidence="10">Belongs to the mitochondrial carrier (TC 2.A.29) family. SLC25A38 subfamily.</text>
</comment>
<feature type="repeat" description="Solcar" evidence="11">
    <location>
        <begin position="7"/>
        <end position="99"/>
    </location>
</feature>
<evidence type="ECO:0000313" key="12">
    <source>
        <dbReference type="EMBL" id="GMM34911.1"/>
    </source>
</evidence>
<keyword evidence="7 10" id="KW-0496">Mitochondrion</keyword>
<keyword evidence="5 10" id="KW-0999">Mitochondrion inner membrane</keyword>
<dbReference type="PANTHER" id="PTHR46181:SF3">
    <property type="entry name" value="MITOCHONDRIAL GLYCINE TRANSPORTER"/>
    <property type="match status" value="1"/>
</dbReference>
<proteinExistence type="inferred from homology"/>